<evidence type="ECO:0000256" key="4">
    <source>
        <dbReference type="SAM" id="MobiDB-lite"/>
    </source>
</evidence>
<evidence type="ECO:0000256" key="1">
    <source>
        <dbReference type="PROSITE-ProRule" id="PRU00176"/>
    </source>
</evidence>
<evidence type="ECO:0000313" key="7">
    <source>
        <dbReference type="Ensembl" id="ENSGMOP00000001345.2"/>
    </source>
</evidence>
<dbReference type="CDD" id="cd00590">
    <property type="entry name" value="RRM_SF"/>
    <property type="match status" value="1"/>
</dbReference>
<feature type="domain" description="RRM" evidence="5">
    <location>
        <begin position="304"/>
        <end position="376"/>
    </location>
</feature>
<evidence type="ECO:0000259" key="5">
    <source>
        <dbReference type="PROSITE" id="PS50102"/>
    </source>
</evidence>
<keyword evidence="3" id="KW-0862">Zinc</keyword>
<dbReference type="SMART" id="SM00360">
    <property type="entry name" value="RRM"/>
    <property type="match status" value="1"/>
</dbReference>
<feature type="region of interest" description="Disordered" evidence="4">
    <location>
        <begin position="248"/>
        <end position="287"/>
    </location>
</feature>
<dbReference type="PROSITE" id="PS50103">
    <property type="entry name" value="ZF_C3H1"/>
    <property type="match status" value="1"/>
</dbReference>
<dbReference type="Pfam" id="PF00076">
    <property type="entry name" value="RRM_1"/>
    <property type="match status" value="1"/>
</dbReference>
<organism evidence="7 8">
    <name type="scientific">Gadus morhua</name>
    <name type="common">Atlantic cod</name>
    <dbReference type="NCBI Taxonomy" id="8049"/>
    <lineage>
        <taxon>Eukaryota</taxon>
        <taxon>Metazoa</taxon>
        <taxon>Chordata</taxon>
        <taxon>Craniata</taxon>
        <taxon>Vertebrata</taxon>
        <taxon>Euteleostomi</taxon>
        <taxon>Actinopterygii</taxon>
        <taxon>Neopterygii</taxon>
        <taxon>Teleostei</taxon>
        <taxon>Neoteleostei</taxon>
        <taxon>Acanthomorphata</taxon>
        <taxon>Zeiogadaria</taxon>
        <taxon>Gadariae</taxon>
        <taxon>Gadiformes</taxon>
        <taxon>Gadoidei</taxon>
        <taxon>Gadidae</taxon>
        <taxon>Gadus</taxon>
    </lineage>
</organism>
<sequence length="430" mass="48816">MKAADTKSFISSSPRGQSRSPVPGEKKGGVRRKKKTKNTTSRERRRPDRVESPAISQTPPLPRDASADKKENMNGTLEVYSQKTAELAACGHRLASCGQYEQALEYFTEAIKYNPKEYKLFGNRSFCYERLQQYESALQDSEVALSLEPGWIKGHFRQGKALCGLKRYYEASLTYKNILRQESSSVEAASELKRAQSLHLMEMGFSWTEACEALKEHGTLEEALEALFIGGAEPEEGCCRDTKTQLVKEEEEVEEEDEEERGEEDEGWTVLGRSRPHQARRRNAAPLKPVTEAPVRNAPKWEMYSVWVGSMAPTLTIPALHNLFNRAGHVTSVKMLVEQQCAFINYTRMEDCDRAIQLMDGLVVEGTPLAVRYPNRFLNEMNGQDGYPLPASKNLKECFFWRTNGCIKTVGCIFKHIPEHKHIDRDKLRP</sequence>
<proteinExistence type="predicted"/>
<dbReference type="OMA" id="THTTMEK"/>
<feature type="compositionally biased region" description="Acidic residues" evidence="4">
    <location>
        <begin position="249"/>
        <end position="267"/>
    </location>
</feature>
<dbReference type="InterPro" id="IPR012677">
    <property type="entry name" value="Nucleotide-bd_a/b_plait_sf"/>
</dbReference>
<protein>
    <submittedName>
        <fullName evidence="7">Uncharacterized protein</fullName>
    </submittedName>
</protein>
<keyword evidence="1" id="KW-0694">RNA-binding</keyword>
<dbReference type="InterPro" id="IPR035979">
    <property type="entry name" value="RBD_domain_sf"/>
</dbReference>
<dbReference type="GO" id="GO:0008270">
    <property type="term" value="F:zinc ion binding"/>
    <property type="evidence" value="ECO:0007669"/>
    <property type="project" value="UniProtKB-KW"/>
</dbReference>
<accession>A0A8C4YY09</accession>
<dbReference type="Proteomes" id="UP000694546">
    <property type="component" value="Chromosome 5"/>
</dbReference>
<evidence type="ECO:0000256" key="2">
    <source>
        <dbReference type="PROSITE-ProRule" id="PRU00339"/>
    </source>
</evidence>
<feature type="compositionally biased region" description="Basic residues" evidence="4">
    <location>
        <begin position="274"/>
        <end position="283"/>
    </location>
</feature>
<reference evidence="7" key="2">
    <citation type="submission" date="2025-09" db="UniProtKB">
        <authorList>
            <consortium name="Ensembl"/>
        </authorList>
    </citation>
    <scope>IDENTIFICATION</scope>
</reference>
<dbReference type="GO" id="GO:0003723">
    <property type="term" value="F:RNA binding"/>
    <property type="evidence" value="ECO:0007669"/>
    <property type="project" value="UniProtKB-UniRule"/>
</dbReference>
<dbReference type="PROSITE" id="PS50102">
    <property type="entry name" value="RRM"/>
    <property type="match status" value="1"/>
</dbReference>
<feature type="zinc finger region" description="C3H1-type" evidence="3">
    <location>
        <begin position="392"/>
        <end position="419"/>
    </location>
</feature>
<dbReference type="Ensembl" id="ENSGMOT00000001394.2">
    <property type="protein sequence ID" value="ENSGMOP00000001345.2"/>
    <property type="gene ID" value="ENSGMOG00000001292.2"/>
</dbReference>
<dbReference type="SUPFAM" id="SSF54928">
    <property type="entry name" value="RNA-binding domain, RBD"/>
    <property type="match status" value="1"/>
</dbReference>
<feature type="compositionally biased region" description="Polar residues" evidence="4">
    <location>
        <begin position="8"/>
        <end position="20"/>
    </location>
</feature>
<feature type="repeat" description="TPR" evidence="2">
    <location>
        <begin position="84"/>
        <end position="117"/>
    </location>
</feature>
<dbReference type="SMART" id="SM00028">
    <property type="entry name" value="TPR"/>
    <property type="match status" value="3"/>
</dbReference>
<dbReference type="PROSITE" id="PS50005">
    <property type="entry name" value="TPR"/>
    <property type="match status" value="1"/>
</dbReference>
<feature type="region of interest" description="Disordered" evidence="4">
    <location>
        <begin position="1"/>
        <end position="69"/>
    </location>
</feature>
<dbReference type="AlphaFoldDB" id="A0A8C4YY09"/>
<name>A0A8C4YY09_GADMO</name>
<dbReference type="InterPro" id="IPR011990">
    <property type="entry name" value="TPR-like_helical_dom_sf"/>
</dbReference>
<dbReference type="SUPFAM" id="SSF48452">
    <property type="entry name" value="TPR-like"/>
    <property type="match status" value="1"/>
</dbReference>
<evidence type="ECO:0000313" key="8">
    <source>
        <dbReference type="Proteomes" id="UP000694546"/>
    </source>
</evidence>
<keyword evidence="3" id="KW-0479">Metal-binding</keyword>
<keyword evidence="2" id="KW-0802">TPR repeat</keyword>
<keyword evidence="8" id="KW-1185">Reference proteome</keyword>
<dbReference type="Gene3D" id="3.30.70.330">
    <property type="match status" value="1"/>
</dbReference>
<feature type="compositionally biased region" description="Basic and acidic residues" evidence="4">
    <location>
        <begin position="40"/>
        <end position="51"/>
    </location>
</feature>
<reference evidence="7" key="1">
    <citation type="submission" date="2025-08" db="UniProtKB">
        <authorList>
            <consortium name="Ensembl"/>
        </authorList>
    </citation>
    <scope>IDENTIFICATION</scope>
</reference>
<keyword evidence="3" id="KW-0863">Zinc-finger</keyword>
<dbReference type="Gene3D" id="1.25.40.10">
    <property type="entry name" value="Tetratricopeptide repeat domain"/>
    <property type="match status" value="1"/>
</dbReference>
<dbReference type="GeneTree" id="ENSGT00940000161036"/>
<feature type="domain" description="C3H1-type" evidence="6">
    <location>
        <begin position="392"/>
        <end position="419"/>
    </location>
</feature>
<dbReference type="PANTHER" id="PTHR47678:SF1">
    <property type="entry name" value="TETRATRICOPEPTIDE REPEAT PROTEIN 31"/>
    <property type="match status" value="1"/>
</dbReference>
<evidence type="ECO:0000256" key="3">
    <source>
        <dbReference type="PROSITE-ProRule" id="PRU00723"/>
    </source>
</evidence>
<dbReference type="InterPro" id="IPR019734">
    <property type="entry name" value="TPR_rpt"/>
</dbReference>
<dbReference type="InterPro" id="IPR000504">
    <property type="entry name" value="RRM_dom"/>
</dbReference>
<dbReference type="PANTHER" id="PTHR47678">
    <property type="entry name" value="TETRATRICOPEPTIDE REPEAT PROTEIN 31"/>
    <property type="match status" value="1"/>
</dbReference>
<dbReference type="InterPro" id="IPR000571">
    <property type="entry name" value="Znf_CCCH"/>
</dbReference>
<evidence type="ECO:0000259" key="6">
    <source>
        <dbReference type="PROSITE" id="PS50103"/>
    </source>
</evidence>